<dbReference type="Pfam" id="PF18718">
    <property type="entry name" value="CxC5"/>
    <property type="match status" value="1"/>
</dbReference>
<keyword evidence="1" id="KW-0175">Coiled coil</keyword>
<sequence>MDYILEPFESLENMILFYKIRDQLVNESLDETISIYRAFTGNFIELDKVNSHLMRIQYMPILNVKNLFEKLDSLDNFIHNSKKKNISVDLVKCMFCFDQKLQVFNTFESVLYSLDKGPQAVQYTVKKCSRCMRKFYLSFYSDGSNERKFYFDSVNKSYFSFSNRIIFDSKILDSLTVDIMFKHSSFKAFTNSYNYFHSFYNKSVFPKLLEEKRISECWFYYKYLKTSKELEENNVEMFYLKDINHNISNLNKKLSPYFTSKWSGNNHTINCKADNCSQIISIDGNYKINRLKCFFSSTKIKSEEFGKKCLNFNLIQKHQYLFRLILENIEIGCLNTPIRGSYFCEEHKKLDPNFKFRYGEKFFQCNLSQIKQKNGIISKQKLKIYDSFLNNKDQIFYLVDYQDDCPFWISEKVRMSEIGETVRFNIKKFDGNDFVLWKDKVLNVLNATQCSEAIKDDFNSETLEKKLKNEIAKLILMTSIEDRILRGLTRKTSQEIWKSLLNRYENKNIQNIMCLRKRILNSKQDDDESVEEFVDKVQNLREEIEALGHKMTE</sequence>
<comment type="caution">
    <text evidence="3">The sequence shown here is derived from an EMBL/GenBank/DDBJ whole genome shotgun (WGS) entry which is preliminary data.</text>
</comment>
<evidence type="ECO:0000313" key="4">
    <source>
        <dbReference type="Proteomes" id="UP000663879"/>
    </source>
</evidence>
<dbReference type="Pfam" id="PF14223">
    <property type="entry name" value="Retrotran_gag_2"/>
    <property type="match status" value="1"/>
</dbReference>
<dbReference type="InterPro" id="IPR041539">
    <property type="entry name" value="CxC5"/>
</dbReference>
<protein>
    <recommendedName>
        <fullName evidence="2">CxC5 like cysteine cluster associated with KDZ domain-containing protein</fullName>
    </recommendedName>
</protein>
<dbReference type="OrthoDB" id="9989249at2759"/>
<organism evidence="3 4">
    <name type="scientific">Brachionus calyciflorus</name>
    <dbReference type="NCBI Taxonomy" id="104777"/>
    <lineage>
        <taxon>Eukaryota</taxon>
        <taxon>Metazoa</taxon>
        <taxon>Spiralia</taxon>
        <taxon>Gnathifera</taxon>
        <taxon>Rotifera</taxon>
        <taxon>Eurotatoria</taxon>
        <taxon>Monogononta</taxon>
        <taxon>Pseudotrocha</taxon>
        <taxon>Ploima</taxon>
        <taxon>Brachionidae</taxon>
        <taxon>Brachionus</taxon>
    </lineage>
</organism>
<reference evidence="3" key="1">
    <citation type="submission" date="2021-02" db="EMBL/GenBank/DDBJ databases">
        <authorList>
            <person name="Nowell W R."/>
        </authorList>
    </citation>
    <scope>NUCLEOTIDE SEQUENCE</scope>
    <source>
        <strain evidence="3">Ploen Becks lab</strain>
    </source>
</reference>
<evidence type="ECO:0000256" key="1">
    <source>
        <dbReference type="SAM" id="Coils"/>
    </source>
</evidence>
<dbReference type="AlphaFoldDB" id="A0A814K7C6"/>
<gene>
    <name evidence="3" type="ORF">OXX778_LOCUS18682</name>
</gene>
<feature type="coiled-coil region" evidence="1">
    <location>
        <begin position="523"/>
        <end position="550"/>
    </location>
</feature>
<proteinExistence type="predicted"/>
<evidence type="ECO:0000259" key="2">
    <source>
        <dbReference type="Pfam" id="PF18718"/>
    </source>
</evidence>
<dbReference type="Proteomes" id="UP000663879">
    <property type="component" value="Unassembled WGS sequence"/>
</dbReference>
<keyword evidence="4" id="KW-1185">Reference proteome</keyword>
<feature type="domain" description="CxC5 like cysteine cluster associated with KDZ" evidence="2">
    <location>
        <begin position="100"/>
        <end position="196"/>
    </location>
</feature>
<name>A0A814K7C6_9BILA</name>
<evidence type="ECO:0000313" key="3">
    <source>
        <dbReference type="EMBL" id="CAF1047938.1"/>
    </source>
</evidence>
<dbReference type="EMBL" id="CAJNOC010005285">
    <property type="protein sequence ID" value="CAF1047938.1"/>
    <property type="molecule type" value="Genomic_DNA"/>
</dbReference>
<accession>A0A814K7C6</accession>